<evidence type="ECO:0000313" key="3">
    <source>
        <dbReference type="Proteomes" id="UP001596484"/>
    </source>
</evidence>
<reference evidence="3" key="1">
    <citation type="journal article" date="2019" name="Int. J. Syst. Evol. Microbiol.">
        <title>The Global Catalogue of Microorganisms (GCM) 10K type strain sequencing project: providing services to taxonomists for standard genome sequencing and annotation.</title>
        <authorList>
            <consortium name="The Broad Institute Genomics Platform"/>
            <consortium name="The Broad Institute Genome Sequencing Center for Infectious Disease"/>
            <person name="Wu L."/>
            <person name="Ma J."/>
        </authorList>
    </citation>
    <scope>NUCLEOTIDE SEQUENCE [LARGE SCALE GENOMIC DNA]</scope>
    <source>
        <strain evidence="3">ICMP 19430</strain>
    </source>
</reference>
<feature type="transmembrane region" description="Helical" evidence="1">
    <location>
        <begin position="67"/>
        <end position="87"/>
    </location>
</feature>
<evidence type="ECO:0000256" key="1">
    <source>
        <dbReference type="SAM" id="Phobius"/>
    </source>
</evidence>
<keyword evidence="1" id="KW-1133">Transmembrane helix</keyword>
<keyword evidence="3" id="KW-1185">Reference proteome</keyword>
<dbReference type="RefSeq" id="WP_378401579.1">
    <property type="nucleotide sequence ID" value="NZ_JBHTCS010000002.1"/>
</dbReference>
<accession>A0ABW2RRV4</accession>
<gene>
    <name evidence="2" type="ORF">ACFQS9_01375</name>
</gene>
<comment type="caution">
    <text evidence="2">The sequence shown here is derived from an EMBL/GenBank/DDBJ whole genome shotgun (WGS) entry which is preliminary data.</text>
</comment>
<keyword evidence="1" id="KW-0812">Transmembrane</keyword>
<protein>
    <submittedName>
        <fullName evidence="2">DUF202 domain-containing protein</fullName>
    </submittedName>
</protein>
<evidence type="ECO:0000313" key="2">
    <source>
        <dbReference type="EMBL" id="MFC7446533.1"/>
    </source>
</evidence>
<dbReference type="Proteomes" id="UP001596484">
    <property type="component" value="Unassembled WGS sequence"/>
</dbReference>
<dbReference type="EMBL" id="JBHTCS010000002">
    <property type="protein sequence ID" value="MFC7446533.1"/>
    <property type="molecule type" value="Genomic_DNA"/>
</dbReference>
<feature type="transmembrane region" description="Helical" evidence="1">
    <location>
        <begin position="28"/>
        <end position="47"/>
    </location>
</feature>
<proteinExistence type="predicted"/>
<organism evidence="2 3">
    <name type="scientific">Rhodococcus daqingensis</name>
    <dbReference type="NCBI Taxonomy" id="2479363"/>
    <lineage>
        <taxon>Bacteria</taxon>
        <taxon>Bacillati</taxon>
        <taxon>Actinomycetota</taxon>
        <taxon>Actinomycetes</taxon>
        <taxon>Mycobacteriales</taxon>
        <taxon>Nocardiaceae</taxon>
        <taxon>Rhodococcus</taxon>
    </lineage>
</organism>
<name>A0ABW2RRV4_9NOCA</name>
<sequence length="89" mass="9197">MGVEVAMRTSLAAVTFLCLRYVPGASTAVAVLGVWPIATAAAVVVTARRTHERMSEHFDAGRVAHPFLLVLGLAVTVTGLTAVILVAGP</sequence>
<keyword evidence="1" id="KW-0472">Membrane</keyword>